<dbReference type="InterPro" id="IPR006564">
    <property type="entry name" value="Znf_PMZ"/>
</dbReference>
<dbReference type="InterPro" id="IPR004330">
    <property type="entry name" value="FAR1_DNA_bnd_dom"/>
</dbReference>
<feature type="region of interest" description="Disordered" evidence="5">
    <location>
        <begin position="642"/>
        <end position="671"/>
    </location>
</feature>
<name>A0A2T8I895_9POAL</name>
<gene>
    <name evidence="7" type="ORF">PAHAL_8G087300</name>
</gene>
<keyword evidence="3" id="KW-0862">Zinc</keyword>
<dbReference type="PANTHER" id="PTHR47718:SF18">
    <property type="entry name" value="PROTEIN FAR1-RELATED SEQUENCE 5-LIKE"/>
    <property type="match status" value="1"/>
</dbReference>
<dbReference type="Proteomes" id="UP000243499">
    <property type="component" value="Chromosome 8"/>
</dbReference>
<dbReference type="Pfam" id="PF04434">
    <property type="entry name" value="SWIM"/>
    <property type="match status" value="1"/>
</dbReference>
<feature type="domain" description="SWIM-type" evidence="6">
    <location>
        <begin position="474"/>
        <end position="512"/>
    </location>
</feature>
<dbReference type="Pfam" id="PF03101">
    <property type="entry name" value="FAR1"/>
    <property type="match status" value="1"/>
</dbReference>
<protein>
    <recommendedName>
        <fullName evidence="6">SWIM-type domain-containing protein</fullName>
    </recommendedName>
</protein>
<dbReference type="EMBL" id="CM008053">
    <property type="protein sequence ID" value="PVH33897.1"/>
    <property type="molecule type" value="Genomic_DNA"/>
</dbReference>
<evidence type="ECO:0000259" key="6">
    <source>
        <dbReference type="PROSITE" id="PS50966"/>
    </source>
</evidence>
<evidence type="ECO:0000256" key="2">
    <source>
        <dbReference type="ARBA" id="ARBA00022771"/>
    </source>
</evidence>
<dbReference type="InterPro" id="IPR018289">
    <property type="entry name" value="MULE_transposase_dom"/>
</dbReference>
<dbReference type="InterPro" id="IPR007527">
    <property type="entry name" value="Znf_SWIM"/>
</dbReference>
<evidence type="ECO:0000313" key="7">
    <source>
        <dbReference type="EMBL" id="PVH33897.1"/>
    </source>
</evidence>
<dbReference type="PROSITE" id="PS50966">
    <property type="entry name" value="ZF_SWIM"/>
    <property type="match status" value="1"/>
</dbReference>
<dbReference type="Pfam" id="PF10551">
    <property type="entry name" value="MULE"/>
    <property type="match status" value="1"/>
</dbReference>
<dbReference type="Gramene" id="PVH33897">
    <property type="protein sequence ID" value="PVH33897"/>
    <property type="gene ID" value="PAHAL_8G087300"/>
</dbReference>
<dbReference type="AlphaFoldDB" id="A0A2T8I895"/>
<reference evidence="7" key="1">
    <citation type="submission" date="2018-04" db="EMBL/GenBank/DDBJ databases">
        <title>WGS assembly of Panicum hallii.</title>
        <authorList>
            <person name="Lovell J."/>
            <person name="Jenkins J."/>
            <person name="Lowry D."/>
            <person name="Mamidi S."/>
            <person name="Sreedasyam A."/>
            <person name="Weng X."/>
            <person name="Barry K."/>
            <person name="Bonette J."/>
            <person name="Campitelli B."/>
            <person name="Daum C."/>
            <person name="Gordon S."/>
            <person name="Gould B."/>
            <person name="Lipzen A."/>
            <person name="Macqueen A."/>
            <person name="Palacio-Mejia J."/>
            <person name="Plott C."/>
            <person name="Shakirov E."/>
            <person name="Shu S."/>
            <person name="Yoshinaga Y."/>
            <person name="Zane M."/>
            <person name="Rokhsar D."/>
            <person name="Grimwood J."/>
            <person name="Schmutz J."/>
            <person name="Juenger T."/>
        </authorList>
    </citation>
    <scope>NUCLEOTIDE SEQUENCE [LARGE SCALE GENOMIC DNA]</scope>
    <source>
        <strain evidence="7">FIL2</strain>
    </source>
</reference>
<dbReference type="PANTHER" id="PTHR47718">
    <property type="entry name" value="OS01G0519700 PROTEIN"/>
    <property type="match status" value="1"/>
</dbReference>
<keyword evidence="1" id="KW-0479">Metal-binding</keyword>
<organism evidence="7">
    <name type="scientific">Panicum hallii</name>
    <dbReference type="NCBI Taxonomy" id="206008"/>
    <lineage>
        <taxon>Eukaryota</taxon>
        <taxon>Viridiplantae</taxon>
        <taxon>Streptophyta</taxon>
        <taxon>Embryophyta</taxon>
        <taxon>Tracheophyta</taxon>
        <taxon>Spermatophyta</taxon>
        <taxon>Magnoliopsida</taxon>
        <taxon>Liliopsida</taxon>
        <taxon>Poales</taxon>
        <taxon>Poaceae</taxon>
        <taxon>PACMAD clade</taxon>
        <taxon>Panicoideae</taxon>
        <taxon>Panicodae</taxon>
        <taxon>Paniceae</taxon>
        <taxon>Panicinae</taxon>
        <taxon>Panicum</taxon>
        <taxon>Panicum sect. Panicum</taxon>
    </lineage>
</organism>
<proteinExistence type="predicted"/>
<dbReference type="GO" id="GO:0008270">
    <property type="term" value="F:zinc ion binding"/>
    <property type="evidence" value="ECO:0007669"/>
    <property type="project" value="UniProtKB-KW"/>
</dbReference>
<dbReference type="SMART" id="SM00575">
    <property type="entry name" value="ZnF_PMZ"/>
    <property type="match status" value="1"/>
</dbReference>
<evidence type="ECO:0000256" key="3">
    <source>
        <dbReference type="ARBA" id="ARBA00022833"/>
    </source>
</evidence>
<evidence type="ECO:0000256" key="4">
    <source>
        <dbReference type="PROSITE-ProRule" id="PRU00325"/>
    </source>
</evidence>
<evidence type="ECO:0000256" key="5">
    <source>
        <dbReference type="SAM" id="MobiDB-lite"/>
    </source>
</evidence>
<sequence length="671" mass="77563">MIFDNLADVEKFYKDYAYDAGFSVRVGQHKKKDSEIVGKYYYCAREGYHVPKDEKVIDSSEKKRKRTHKVSQKRCGCDAHIYVSLGKDKKFTIAKMVEQHTHGLVSPPHRHLLRSNRHVSERAKNTLFNCHKASIGTSLAYRLLHVSDGGFQNVGCTLKDLQNYYRDLRSKIKDADAQMFVAQLERKKEVNSAFFYKFEVDEQGRLMRVFWADAISKKNYSIFGDAVSVDATYATNQYNMKFVPFTGFNHHLQSVFLGAAFISNEKIESFVWCFKSFLEAMGGAAPRLIVPENVSPSLREDPTFWPRLHSVVWESETVQEFESQWLAMITEFELLGNQWFSTRFLIRESWIPAYFMDVPLAGILRTTSRSESANSFFNRFIHRKLSFVEFWLRFDTALECQRQEELKCDHKSLHTSPKLMTPWVMEKQCSIIYTHEIFNKFQRQIVLSRDVCLIQGIVEHGDIKQVTIGSQSGKERLVHFNKSNMIGRCSCKLFESHGIPCRHIIQVLRAEKQLQLPEYYILKRWEKCCKRAVHFDDGGNLLEDAPNDPQEVAMRKKISDARNKFEGLIQKAKHSNEGIDFINSSLSNLEATLLTMIPSVATSKQDEFESFVGTKIPNEVNIHPPNDLKAKGRCKRIKKSKEMKAGKTTRMCSSCKQTGHHDKRNCPNKSR</sequence>
<evidence type="ECO:0000256" key="1">
    <source>
        <dbReference type="ARBA" id="ARBA00022723"/>
    </source>
</evidence>
<keyword evidence="2 4" id="KW-0863">Zinc-finger</keyword>
<accession>A0A2T8I895</accession>